<evidence type="ECO:0000313" key="1">
    <source>
        <dbReference type="EMBL" id="SIT81192.1"/>
    </source>
</evidence>
<gene>
    <name evidence="1" type="ORF">SAMN05421665_1231</name>
</gene>
<dbReference type="Proteomes" id="UP000186997">
    <property type="component" value="Unassembled WGS sequence"/>
</dbReference>
<name>A0A1R3WUD1_9RHOB</name>
<protein>
    <submittedName>
        <fullName evidence="1">Uncharacterized protein</fullName>
    </submittedName>
</protein>
<reference evidence="2" key="1">
    <citation type="submission" date="2017-01" db="EMBL/GenBank/DDBJ databases">
        <authorList>
            <person name="Varghese N."/>
            <person name="Submissions S."/>
        </authorList>
    </citation>
    <scope>NUCLEOTIDE SEQUENCE [LARGE SCALE GENOMIC DNA]</scope>
    <source>
        <strain evidence="2">DSM 29591</strain>
    </source>
</reference>
<evidence type="ECO:0000313" key="2">
    <source>
        <dbReference type="Proteomes" id="UP000186997"/>
    </source>
</evidence>
<accession>A0A1R3WUD1</accession>
<proteinExistence type="predicted"/>
<sequence>MILHINKGVEVHLGCLLKVLVRGGWWWLHPSLHHEVISR</sequence>
<dbReference type="AlphaFoldDB" id="A0A1R3WUD1"/>
<keyword evidence="2" id="KW-1185">Reference proteome</keyword>
<dbReference type="EMBL" id="FTPR01000001">
    <property type="protein sequence ID" value="SIT81192.1"/>
    <property type="molecule type" value="Genomic_DNA"/>
</dbReference>
<organism evidence="1 2">
    <name type="scientific">Yoonia rosea</name>
    <dbReference type="NCBI Taxonomy" id="287098"/>
    <lineage>
        <taxon>Bacteria</taxon>
        <taxon>Pseudomonadati</taxon>
        <taxon>Pseudomonadota</taxon>
        <taxon>Alphaproteobacteria</taxon>
        <taxon>Rhodobacterales</taxon>
        <taxon>Paracoccaceae</taxon>
        <taxon>Yoonia</taxon>
    </lineage>
</organism>